<evidence type="ECO:0000259" key="8">
    <source>
        <dbReference type="Pfam" id="PF01593"/>
    </source>
</evidence>
<accession>A0A4Q7VVD1</accession>
<evidence type="ECO:0000313" key="9">
    <source>
        <dbReference type="EMBL" id="RZU00622.1"/>
    </source>
</evidence>
<evidence type="ECO:0000313" key="10">
    <source>
        <dbReference type="Proteomes" id="UP000293671"/>
    </source>
</evidence>
<reference evidence="9 10" key="1">
    <citation type="submission" date="2019-02" db="EMBL/GenBank/DDBJ databases">
        <title>Genomic Encyclopedia of Type Strains, Phase IV (KMG-IV): sequencing the most valuable type-strain genomes for metagenomic binning, comparative biology and taxonomic classification.</title>
        <authorList>
            <person name="Goeker M."/>
        </authorList>
    </citation>
    <scope>NUCLEOTIDE SEQUENCE [LARGE SCALE GENOMIC DNA]</scope>
    <source>
        <strain evidence="9 10">DSM 19570</strain>
    </source>
</reference>
<evidence type="ECO:0000256" key="6">
    <source>
        <dbReference type="ARBA" id="ARBA00047321"/>
    </source>
</evidence>
<dbReference type="InterPro" id="IPR036188">
    <property type="entry name" value="FAD/NAD-bd_sf"/>
</dbReference>
<comment type="catalytic activity">
    <reaction evidence="6">
        <text>L-tryptophan + O2 = indole-3-acetamide + CO2 + H2O</text>
        <dbReference type="Rhea" id="RHEA:16165"/>
        <dbReference type="ChEBI" id="CHEBI:15377"/>
        <dbReference type="ChEBI" id="CHEBI:15379"/>
        <dbReference type="ChEBI" id="CHEBI:16031"/>
        <dbReference type="ChEBI" id="CHEBI:16526"/>
        <dbReference type="ChEBI" id="CHEBI:57912"/>
        <dbReference type="EC" id="1.13.12.3"/>
    </reaction>
</comment>
<keyword evidence="5" id="KW-0073">Auxin biosynthesis</keyword>
<evidence type="ECO:0000256" key="1">
    <source>
        <dbReference type="ARBA" id="ARBA00004814"/>
    </source>
</evidence>
<dbReference type="OrthoDB" id="127573at2"/>
<comment type="similarity">
    <text evidence="2">Belongs to the tryptophan 2-monooxygenase family.</text>
</comment>
<evidence type="ECO:0000256" key="5">
    <source>
        <dbReference type="ARBA" id="ARBA00023070"/>
    </source>
</evidence>
<dbReference type="RefSeq" id="WP_130431067.1">
    <property type="nucleotide sequence ID" value="NZ_SHKP01000005.1"/>
</dbReference>
<protein>
    <recommendedName>
        <fullName evidence="4">Tryptophan 2-monooxygenase</fullName>
        <ecNumber evidence="3">1.13.12.3</ecNumber>
    </recommendedName>
</protein>
<dbReference type="Proteomes" id="UP000293671">
    <property type="component" value="Unassembled WGS sequence"/>
</dbReference>
<dbReference type="GO" id="GO:0009851">
    <property type="term" value="P:auxin biosynthetic process"/>
    <property type="evidence" value="ECO:0007669"/>
    <property type="project" value="UniProtKB-KW"/>
</dbReference>
<evidence type="ECO:0000256" key="3">
    <source>
        <dbReference type="ARBA" id="ARBA00012535"/>
    </source>
</evidence>
<proteinExistence type="inferred from homology"/>
<dbReference type="EMBL" id="SHKP01000005">
    <property type="protein sequence ID" value="RZU00622.1"/>
    <property type="molecule type" value="Genomic_DNA"/>
</dbReference>
<dbReference type="Gene3D" id="3.90.660.10">
    <property type="match status" value="1"/>
</dbReference>
<feature type="region of interest" description="Disordered" evidence="7">
    <location>
        <begin position="30"/>
        <end position="71"/>
    </location>
</feature>
<dbReference type="SUPFAM" id="SSF51905">
    <property type="entry name" value="FAD/NAD(P)-binding domain"/>
    <property type="match status" value="1"/>
</dbReference>
<dbReference type="PROSITE" id="PS51257">
    <property type="entry name" value="PROKAR_LIPOPROTEIN"/>
    <property type="match status" value="1"/>
</dbReference>
<feature type="domain" description="Amine oxidase" evidence="8">
    <location>
        <begin position="85"/>
        <end position="476"/>
    </location>
</feature>
<dbReference type="InterPro" id="IPR050281">
    <property type="entry name" value="Flavin_monoamine_oxidase"/>
</dbReference>
<dbReference type="Gene3D" id="1.10.405.10">
    <property type="entry name" value="Guanine Nucleotide Dissociation Inhibitor, domain 1"/>
    <property type="match status" value="1"/>
</dbReference>
<comment type="caution">
    <text evidence="9">The sequence shown here is derived from an EMBL/GenBank/DDBJ whole genome shotgun (WGS) entry which is preliminary data.</text>
</comment>
<dbReference type="PANTHER" id="PTHR10742">
    <property type="entry name" value="FLAVIN MONOAMINE OXIDASE"/>
    <property type="match status" value="1"/>
</dbReference>
<evidence type="ECO:0000256" key="7">
    <source>
        <dbReference type="SAM" id="MobiDB-lite"/>
    </source>
</evidence>
<dbReference type="GO" id="GO:0050361">
    <property type="term" value="F:tryptophan 2-monooxygenase activity"/>
    <property type="evidence" value="ECO:0007669"/>
    <property type="project" value="UniProtKB-EC"/>
</dbReference>
<dbReference type="Pfam" id="PF01593">
    <property type="entry name" value="Amino_oxidase"/>
    <property type="match status" value="1"/>
</dbReference>
<gene>
    <name evidence="9" type="ORF">EV670_1333</name>
</gene>
<dbReference type="InterPro" id="IPR002937">
    <property type="entry name" value="Amino_oxidase"/>
</dbReference>
<dbReference type="PANTHER" id="PTHR10742:SF410">
    <property type="entry name" value="LYSINE-SPECIFIC HISTONE DEMETHYLASE 2"/>
    <property type="match status" value="1"/>
</dbReference>
<feature type="compositionally biased region" description="Basic and acidic residues" evidence="7">
    <location>
        <begin position="42"/>
        <end position="60"/>
    </location>
</feature>
<keyword evidence="10" id="KW-1185">Reference proteome</keyword>
<name>A0A4Q7VVD1_9BURK</name>
<evidence type="ECO:0000256" key="2">
    <source>
        <dbReference type="ARBA" id="ARBA00005833"/>
    </source>
</evidence>
<organism evidence="9 10">
    <name type="scientific">Rivibacter subsaxonicus</name>
    <dbReference type="NCBI Taxonomy" id="457575"/>
    <lineage>
        <taxon>Bacteria</taxon>
        <taxon>Pseudomonadati</taxon>
        <taxon>Pseudomonadota</taxon>
        <taxon>Betaproteobacteria</taxon>
        <taxon>Burkholderiales</taxon>
        <taxon>Rivibacter</taxon>
    </lineage>
</organism>
<dbReference type="EC" id="1.13.12.3" evidence="3"/>
<dbReference type="AlphaFoldDB" id="A0A4Q7VVD1"/>
<sequence length="566" mass="60623">MRRRDLLAAALGAGALTGCGRPAAEPGFDGGWLGASHQRGHALRDQRGHALRDQHSHAPRDGAASDPVAGGPPRRVSVLIAGGGVAGLAAVRALQRAGIDDFALLELEDEVGGNARGHRIGGIDCPLGAHYLPLPGAQARELGEWLHELGLARSELGRTVWDERYLAHAPQERLFVNGAQGAQWIEGLLPLQDATPATLAALRRFADEVDAARRTLAFSMPTLRSPWSAGLAALDAEPFAAWLDARGHRDPALRWYLDYCCRDDYGAGAHQVSAWAGLHYFASRHGFHAPGAQDDEQAHDAVLTWPEGNAWLTRRLAADIGAERLHTGRVVRRIAPGRHEVEVEAIAADGEPERWVAQRVIVALPLFIAAHLIDPLPPALAAAAAHLRYAPWLVSNLHLREPLLARAGVAPAWDNVLHASPALGYVDARHQTLDPRPGPTVLTHYWALGGDSAAELAANRGALLQRSWQDWARAVLEDLGVAHADIARRVDRIDLMRYGHAMAIPTPGLRGDPALAALAARDATSRLAFAHADLSAYSVFEEAFTRGTLAGEGVGRALAGAGRARR</sequence>
<comment type="pathway">
    <text evidence="1">Plant hormone metabolism; auxin biosynthesis.</text>
</comment>
<evidence type="ECO:0000256" key="4">
    <source>
        <dbReference type="ARBA" id="ARBA00017871"/>
    </source>
</evidence>
<dbReference type="Gene3D" id="3.50.50.60">
    <property type="entry name" value="FAD/NAD(P)-binding domain"/>
    <property type="match status" value="1"/>
</dbReference>